<feature type="transmembrane region" description="Helical" evidence="11">
    <location>
        <begin position="1090"/>
        <end position="1112"/>
    </location>
</feature>
<name>A0AAD9GZH4_9STRA</name>
<protein>
    <recommendedName>
        <fullName evidence="14">Nucleotide-diphospho-sugar transferase</fullName>
    </recommendedName>
</protein>
<dbReference type="GO" id="GO:0006493">
    <property type="term" value="P:protein O-linked glycosylation"/>
    <property type="evidence" value="ECO:0007669"/>
    <property type="project" value="TreeGrafter"/>
</dbReference>
<dbReference type="GO" id="GO:0000033">
    <property type="term" value="F:alpha-1,3-mannosyltransferase activity"/>
    <property type="evidence" value="ECO:0007669"/>
    <property type="project" value="TreeGrafter"/>
</dbReference>
<evidence type="ECO:0000256" key="2">
    <source>
        <dbReference type="ARBA" id="ARBA00009105"/>
    </source>
</evidence>
<comment type="similarity">
    <text evidence="2">Belongs to the MNN1/MNT family.</text>
</comment>
<evidence type="ECO:0000313" key="12">
    <source>
        <dbReference type="EMBL" id="KAK1947098.1"/>
    </source>
</evidence>
<gene>
    <name evidence="12" type="ORF">P3T76_001108</name>
</gene>
<dbReference type="InterPro" id="IPR029044">
    <property type="entry name" value="Nucleotide-diphossugar_trans"/>
</dbReference>
<organism evidence="12 13">
    <name type="scientific">Phytophthora citrophthora</name>
    <dbReference type="NCBI Taxonomy" id="4793"/>
    <lineage>
        <taxon>Eukaryota</taxon>
        <taxon>Sar</taxon>
        <taxon>Stramenopiles</taxon>
        <taxon>Oomycota</taxon>
        <taxon>Peronosporomycetes</taxon>
        <taxon>Peronosporales</taxon>
        <taxon>Peronosporaceae</taxon>
        <taxon>Phytophthora</taxon>
    </lineage>
</organism>
<comment type="caution">
    <text evidence="12">The sequence shown here is derived from an EMBL/GenBank/DDBJ whole genome shotgun (WGS) entry which is preliminary data.</text>
</comment>
<keyword evidence="13" id="KW-1185">Reference proteome</keyword>
<accession>A0AAD9GZH4</accession>
<feature type="transmembrane region" description="Helical" evidence="11">
    <location>
        <begin position="98"/>
        <end position="116"/>
    </location>
</feature>
<dbReference type="PANTHER" id="PTHR31392:SF1">
    <property type="entry name" value="ALPHA-1,3-MANNOSYLTRANSFERASE MNN1-RELATED"/>
    <property type="match status" value="1"/>
</dbReference>
<evidence type="ECO:0000256" key="5">
    <source>
        <dbReference type="ARBA" id="ARBA00022692"/>
    </source>
</evidence>
<dbReference type="Pfam" id="PF11051">
    <property type="entry name" value="Mannosyl_trans3"/>
    <property type="match status" value="4"/>
</dbReference>
<keyword evidence="8 11" id="KW-0472">Membrane</keyword>
<feature type="region of interest" description="Disordered" evidence="10">
    <location>
        <begin position="1"/>
        <end position="23"/>
    </location>
</feature>
<evidence type="ECO:0000256" key="10">
    <source>
        <dbReference type="SAM" id="MobiDB-lite"/>
    </source>
</evidence>
<feature type="transmembrane region" description="Helical" evidence="11">
    <location>
        <begin position="1571"/>
        <end position="1595"/>
    </location>
</feature>
<dbReference type="GO" id="GO:0016020">
    <property type="term" value="C:membrane"/>
    <property type="evidence" value="ECO:0007669"/>
    <property type="project" value="UniProtKB-SubCell"/>
</dbReference>
<keyword evidence="7 11" id="KW-1133">Transmembrane helix</keyword>
<proteinExistence type="inferred from homology"/>
<evidence type="ECO:0000256" key="11">
    <source>
        <dbReference type="SAM" id="Phobius"/>
    </source>
</evidence>
<evidence type="ECO:0000256" key="1">
    <source>
        <dbReference type="ARBA" id="ARBA00004606"/>
    </source>
</evidence>
<keyword evidence="4" id="KW-0808">Transferase</keyword>
<evidence type="ECO:0008006" key="14">
    <source>
        <dbReference type="Google" id="ProtNLM"/>
    </source>
</evidence>
<evidence type="ECO:0000256" key="4">
    <source>
        <dbReference type="ARBA" id="ARBA00022679"/>
    </source>
</evidence>
<sequence>MHGSPSVDNVFPSAPQVSRADCDNAPYENQNCDVHSRDSPVSASFLQFLAQPRTRRTGMYDSSTLVSRNGNSNGHVHADAMEAGRPARAPAARNSSRAWTYVVTFVLVVTVMYAMTPPSVRSTSKQQDVEFKGGVIHDPLDAELNLVTHKPSSSQHGAKFDSTVTRDKGIIMCMHNEAVPMGLSLVRELRCLGNKELIQIYHCFPEEMSEENRALLLGADNRLEIVDVCTDMVERKVLTQEVADKFRNWWIKPLAMYHTDITDVMLLDIDDVFMHDPAVLRTTAGYNKTGTTFFYDRVLFSREFFNQNVNGTSYLKKMLKEFDYAKYGLEPGHQPTSGLRRSYAYRGMTSHEQDSSLVAIDKSRSGQAMAIMFWLITEERFQREFSYGDKETFWISFELAKQEYFFSPWGVGGISSSTNGDFDKHSDTLCGSIVQYMPVEDQPADFLYVNGKAMLNPFPVAMEKLGTATHNVLFNTNPTHITPRQRRKPNGRTRSGWKGGYAMECLVGFGAEPLPEKFAPQLLRRRMFYFGIRMGVLSALDQYILPPMANVSEPIDDVLDADIEASLPLNGSNRTTVTPPRSHRELLIVLPLLVIAGMAAVALETGYLNGDSGSSSSGSVDTFGSSMHSKLKSMLNIGGNSTAWGAPEDGDIVIPHPDSPYYQRGESFDRNVMRDRAIMLCMHNGVLAMGLSLIRELRCLGNEELIQVYHCGQDELSTESKDILFSSDNRIELVDVCSDLVERKVLTKDMAKKFKNWYIKPLAMYHTDVRHAMLMDVDDIMVKDPSVLRETDGYKKTGTLFFYDRVIPEVKFVNGDDNKEKYLPKLFRNFNYEKFNITGGEDPSEQVYDSFAYNGKTCHEMDSSLVLIDKKRVGKTVLDVMLWFVTQERFRFIYSHGDKETFWLAFELAHVPYSFSPWGVSVVSSTPNKDMSKHPDSLCGSILQYMPVTSGDAEMLYVNGKALLDPYPQGIDYVPKAQWNNMFNTFPTHMTPRLPRTELNKTGHGKMYAECLIALGATPLPDSFAGMLLRRRLHYLGIMTGVLGSLQHCDTVPPTPRAFETDDDLQDIETQPLTGIKATVSSALPSRRPLLLLLAVLVLSGVAMIAIMVGYVDTSSTGAFHQLVFRQHLDVSGTPHPDSPFYLRSRRFDLKVSRDKGVLLCMHDGVFAMGVSLIRELRCLGNEELIQVYHCGPEELSDETRELLFDIDNRLEIVDVCSDLVSREILNENTTSKFQNWWIKPLAMYHTDVRHVMLMDVDDIILEDPANLRSLEGYNATGTTFFYDRVHARCNEFVNGDDLGGKYLPTLFANFSYNQFNVTGGMNPSDHVLESFAFTGKTCHEMDSSLVLIDKKRAGQTVMDIMLWFITEERFRFRYSFGDKETFWLSFEMAHVPYSFSPWGVSVVSSSPNKDAEKHPDSLCGSILQYLPDNSPDPQMLYVNGKALLEPYPEGIDMAPKMRTNNMFNTFPTLMTPRQERQVQNKTAQEELKLYSECLVGLGGVPLPKEFAGHLLRRRLFYLGATTRVFGALQHCETYELRRLLQVASPADIEAARLLSGSRSSMSSRPVSRKLLACLPMLVLAVVTTMVGMTVIIGAGGVDFGNDNSVAFSVSNSATFLAADVAVNVSHPESQWYQRSDHFDESVKRDHGVVTCMHDGVLPLGLSLVRELRCLGNQELIQVYHCGQEELSNSSKQMLLGADNRLELVDVCSDLVERGVLTDKMATQFRSWWIKPLAMYHTDVRHVMLVDVDDIFVKNPAVLRDLDGYRNTGTTFFYDRVVKNCRKFMSGMDGNLQYMDKLIATFNYDRFNITGEAKPSENALKSFAYNNNTCHEMDSSLVLIDKERVGQPAMDVMLWFITEERFRYQFSFGDKETFWLAMEVAHVPYFFSPWGVSVVSSSPNKDIKEHPDTLCGSILQYMPVDDDEPEMLYVNGKALVDPYPSGVEGVATARRQNLYNTFPTHMVPRQQRTPTKPSRQQFTIECMVGLGSTPLPDSFAGALMRRRLHFLGVTTGVLGSLQHCETYQRDF</sequence>
<dbReference type="PANTHER" id="PTHR31392">
    <property type="entry name" value="ALPHA-1,3-MANNOSYLTRANSFERASE MNN1-RELATED"/>
    <property type="match status" value="1"/>
</dbReference>
<comment type="subcellular location">
    <subcellularLocation>
        <location evidence="1">Membrane</location>
        <topology evidence="1">Single-pass type II membrane protein</topology>
    </subcellularLocation>
</comment>
<dbReference type="InterPro" id="IPR022751">
    <property type="entry name" value="Alpha_mannosyltransferase"/>
</dbReference>
<evidence type="ECO:0000256" key="8">
    <source>
        <dbReference type="ARBA" id="ARBA00023136"/>
    </source>
</evidence>
<dbReference type="Proteomes" id="UP001259832">
    <property type="component" value="Unassembled WGS sequence"/>
</dbReference>
<evidence type="ECO:0000256" key="6">
    <source>
        <dbReference type="ARBA" id="ARBA00022968"/>
    </source>
</evidence>
<reference evidence="12" key="1">
    <citation type="submission" date="2023-08" db="EMBL/GenBank/DDBJ databases">
        <title>Reference Genome Resource for the Citrus Pathogen Phytophthora citrophthora.</title>
        <authorList>
            <person name="Moller H."/>
            <person name="Coetzee B."/>
            <person name="Rose L.J."/>
            <person name="Van Niekerk J.M."/>
        </authorList>
    </citation>
    <scope>NUCLEOTIDE SEQUENCE</scope>
    <source>
        <strain evidence="12">STE-U-9442</strain>
    </source>
</reference>
<keyword evidence="3" id="KW-0328">Glycosyltransferase</keyword>
<evidence type="ECO:0000313" key="13">
    <source>
        <dbReference type="Proteomes" id="UP001259832"/>
    </source>
</evidence>
<evidence type="ECO:0000256" key="7">
    <source>
        <dbReference type="ARBA" id="ARBA00022989"/>
    </source>
</evidence>
<dbReference type="GO" id="GO:0005794">
    <property type="term" value="C:Golgi apparatus"/>
    <property type="evidence" value="ECO:0007669"/>
    <property type="project" value="TreeGrafter"/>
</dbReference>
<dbReference type="EMBL" id="JASMQC010000002">
    <property type="protein sequence ID" value="KAK1947098.1"/>
    <property type="molecule type" value="Genomic_DNA"/>
</dbReference>
<keyword evidence="9" id="KW-0325">Glycoprotein</keyword>
<evidence type="ECO:0000256" key="3">
    <source>
        <dbReference type="ARBA" id="ARBA00022676"/>
    </source>
</evidence>
<keyword evidence="5 11" id="KW-0812">Transmembrane</keyword>
<keyword evidence="6" id="KW-0735">Signal-anchor</keyword>
<dbReference type="SUPFAM" id="SSF53448">
    <property type="entry name" value="Nucleotide-diphospho-sugar transferases"/>
    <property type="match status" value="4"/>
</dbReference>
<evidence type="ECO:0000256" key="9">
    <source>
        <dbReference type="ARBA" id="ARBA00023180"/>
    </source>
</evidence>